<evidence type="ECO:0000256" key="1">
    <source>
        <dbReference type="SAM" id="MobiDB-lite"/>
    </source>
</evidence>
<dbReference type="InterPro" id="IPR013783">
    <property type="entry name" value="Ig-like_fold"/>
</dbReference>
<reference evidence="3" key="1">
    <citation type="submission" date="2021-02" db="EMBL/GenBank/DDBJ databases">
        <authorList>
            <person name="Dougan E. K."/>
            <person name="Rhodes N."/>
            <person name="Thang M."/>
            <person name="Chan C."/>
        </authorList>
    </citation>
    <scope>NUCLEOTIDE SEQUENCE</scope>
</reference>
<feature type="region of interest" description="Disordered" evidence="1">
    <location>
        <begin position="67"/>
        <end position="93"/>
    </location>
</feature>
<keyword evidence="4" id="KW-1185">Reference proteome</keyword>
<evidence type="ECO:0000259" key="2">
    <source>
        <dbReference type="PROSITE" id="PS50853"/>
    </source>
</evidence>
<sequence>MVPALVSVEEVLDRAVCLTWEATQDQTGSWIRIYFVHVCCHTGMGGLEDASETEPVWTSLLMSADASANSDGNGNNSNSSNSNNSNNSNSNSTSLTLTIQAGETADLHRPVVSAHIPGLKHGLRYSFCVQAASGSEPRPVSEVLEVDLGQGPMRPGRPTATLGGEGPWGLGADTTAVKLEWSTTTLTDAGSTGCTISRPQTAQITTETQQQGDVSNSPKQENNKPCSTMPSYRILAHRVGRVAVEQGLSGLVSGTLPLRQPWVSSAVVEHGPVQCSSDAGANYIFEVQAIDERGTTSLSPRSDALLVPDAKPSACRGLLVRQLGPAEVRLAWQPPALDGGSKILAYQVISVSQESGGKPLAPICETVKWDSGQHPHWIHHEVTGLCPESFLSFSVSAENSVGVGVEATATAVLS</sequence>
<feature type="compositionally biased region" description="Polar residues" evidence="1">
    <location>
        <begin position="212"/>
        <end position="226"/>
    </location>
</feature>
<feature type="region of interest" description="Disordered" evidence="1">
    <location>
        <begin position="148"/>
        <end position="168"/>
    </location>
</feature>
<evidence type="ECO:0000313" key="4">
    <source>
        <dbReference type="Proteomes" id="UP000654075"/>
    </source>
</evidence>
<gene>
    <name evidence="3" type="ORF">PGLA1383_LOCUS33224</name>
</gene>
<feature type="non-terminal residue" evidence="3">
    <location>
        <position position="1"/>
    </location>
</feature>
<dbReference type="AlphaFoldDB" id="A0A813FYM8"/>
<dbReference type="PROSITE" id="PS50853">
    <property type="entry name" value="FN3"/>
    <property type="match status" value="1"/>
</dbReference>
<proteinExistence type="predicted"/>
<dbReference type="CDD" id="cd00063">
    <property type="entry name" value="FN3"/>
    <property type="match status" value="1"/>
</dbReference>
<evidence type="ECO:0000313" key="3">
    <source>
        <dbReference type="EMBL" id="CAE8615510.1"/>
    </source>
</evidence>
<comment type="caution">
    <text evidence="3">The sequence shown here is derived from an EMBL/GenBank/DDBJ whole genome shotgun (WGS) entry which is preliminary data.</text>
</comment>
<feature type="domain" description="Fibronectin type-III" evidence="2">
    <location>
        <begin position="311"/>
        <end position="414"/>
    </location>
</feature>
<dbReference type="SMART" id="SM00060">
    <property type="entry name" value="FN3"/>
    <property type="match status" value="2"/>
</dbReference>
<name>A0A813FYM8_POLGL</name>
<feature type="region of interest" description="Disordered" evidence="1">
    <location>
        <begin position="203"/>
        <end position="226"/>
    </location>
</feature>
<feature type="compositionally biased region" description="Low complexity" evidence="1">
    <location>
        <begin position="67"/>
        <end position="92"/>
    </location>
</feature>
<dbReference type="Gene3D" id="2.60.40.10">
    <property type="entry name" value="Immunoglobulins"/>
    <property type="match status" value="2"/>
</dbReference>
<dbReference type="EMBL" id="CAJNNV010025646">
    <property type="protein sequence ID" value="CAE8615510.1"/>
    <property type="molecule type" value="Genomic_DNA"/>
</dbReference>
<organism evidence="3 4">
    <name type="scientific">Polarella glacialis</name>
    <name type="common">Dinoflagellate</name>
    <dbReference type="NCBI Taxonomy" id="89957"/>
    <lineage>
        <taxon>Eukaryota</taxon>
        <taxon>Sar</taxon>
        <taxon>Alveolata</taxon>
        <taxon>Dinophyceae</taxon>
        <taxon>Suessiales</taxon>
        <taxon>Suessiaceae</taxon>
        <taxon>Polarella</taxon>
    </lineage>
</organism>
<accession>A0A813FYM8</accession>
<dbReference type="InterPro" id="IPR003961">
    <property type="entry name" value="FN3_dom"/>
</dbReference>
<dbReference type="SUPFAM" id="SSF49265">
    <property type="entry name" value="Fibronectin type III"/>
    <property type="match status" value="2"/>
</dbReference>
<dbReference type="Proteomes" id="UP000654075">
    <property type="component" value="Unassembled WGS sequence"/>
</dbReference>
<protein>
    <recommendedName>
        <fullName evidence="2">Fibronectin type-III domain-containing protein</fullName>
    </recommendedName>
</protein>
<dbReference type="Pfam" id="PF00041">
    <property type="entry name" value="fn3"/>
    <property type="match status" value="1"/>
</dbReference>
<dbReference type="InterPro" id="IPR036116">
    <property type="entry name" value="FN3_sf"/>
</dbReference>